<accession>A0A8B8T970</accession>
<name>A0A8B8T970_CAMFR</name>
<feature type="compositionally biased region" description="Polar residues" evidence="1">
    <location>
        <begin position="128"/>
        <end position="139"/>
    </location>
</feature>
<sequence>MVLVWALLPKSSIFAEKVGRAGEEAQSQYGWSSGPITLLKGGELSSSARSGRQGAGVAQPHRDHAHRAPGLRWGCPPLVPGVRVKKKAKLFSWDQPPPSGWKPPVPTQPAAEVVILALAISLSPPAPTQGSFPSTSSTCDHSRKPHSHHPSDQLDNQGSLEQASPRLSSPGPAISRASPSEPGSGLQPGGVAWAGEPGVPATLPGQPTAHCPEMAWTKWPKCSYSMTVRTSCLPWPQAKGSNCGLALSPPRETSGKEVWPPELLGAAASSVMWGELALVMLPLPRLLQSRDSAGEH</sequence>
<feature type="compositionally biased region" description="Polar residues" evidence="1">
    <location>
        <begin position="153"/>
        <end position="167"/>
    </location>
</feature>
<dbReference type="AlphaFoldDB" id="A0A8B8T970"/>
<keyword evidence="2" id="KW-1185">Reference proteome</keyword>
<dbReference type="RefSeq" id="XP_032338795.1">
    <property type="nucleotide sequence ID" value="XM_032482904.1"/>
</dbReference>
<evidence type="ECO:0000313" key="2">
    <source>
        <dbReference type="Proteomes" id="UP000694856"/>
    </source>
</evidence>
<dbReference type="Proteomes" id="UP000694856">
    <property type="component" value="Chromosome 6"/>
</dbReference>
<feature type="region of interest" description="Disordered" evidence="1">
    <location>
        <begin position="125"/>
        <end position="205"/>
    </location>
</feature>
<gene>
    <name evidence="3" type="primary">LOC116664453</name>
</gene>
<feature type="region of interest" description="Disordered" evidence="1">
    <location>
        <begin position="42"/>
        <end position="73"/>
    </location>
</feature>
<dbReference type="KEGG" id="cfr:116664453"/>
<evidence type="ECO:0000313" key="3">
    <source>
        <dbReference type="RefSeq" id="XP_032338795.1"/>
    </source>
</evidence>
<feature type="compositionally biased region" description="Low complexity" evidence="1">
    <location>
        <begin position="45"/>
        <end position="59"/>
    </location>
</feature>
<protein>
    <submittedName>
        <fullName evidence="3">Uncharacterized protein LOC116664453</fullName>
    </submittedName>
</protein>
<organism evidence="2 3">
    <name type="scientific">Camelus ferus</name>
    <name type="common">Wild bactrian camel</name>
    <name type="synonym">Camelus bactrianus ferus</name>
    <dbReference type="NCBI Taxonomy" id="419612"/>
    <lineage>
        <taxon>Eukaryota</taxon>
        <taxon>Metazoa</taxon>
        <taxon>Chordata</taxon>
        <taxon>Craniata</taxon>
        <taxon>Vertebrata</taxon>
        <taxon>Euteleostomi</taxon>
        <taxon>Mammalia</taxon>
        <taxon>Eutheria</taxon>
        <taxon>Laurasiatheria</taxon>
        <taxon>Artiodactyla</taxon>
        <taxon>Tylopoda</taxon>
        <taxon>Camelidae</taxon>
        <taxon>Camelus</taxon>
    </lineage>
</organism>
<evidence type="ECO:0000256" key="1">
    <source>
        <dbReference type="SAM" id="MobiDB-lite"/>
    </source>
</evidence>
<reference evidence="3" key="1">
    <citation type="submission" date="2025-08" db="UniProtKB">
        <authorList>
            <consortium name="RefSeq"/>
        </authorList>
    </citation>
    <scope>IDENTIFICATION</scope>
    <source>
        <tissue evidence="3">Ear skin</tissue>
    </source>
</reference>
<dbReference type="GeneID" id="116664453"/>
<proteinExistence type="predicted"/>